<dbReference type="RefSeq" id="WP_167161245.1">
    <property type="nucleotide sequence ID" value="NZ_JAANOW010000002.1"/>
</dbReference>
<feature type="compositionally biased region" description="Pro residues" evidence="1">
    <location>
        <begin position="18"/>
        <end position="44"/>
    </location>
</feature>
<dbReference type="InterPro" id="IPR025637">
    <property type="entry name" value="DUF4333"/>
</dbReference>
<keyword evidence="2" id="KW-1133">Transmembrane helix</keyword>
<keyword evidence="2" id="KW-0472">Membrane</keyword>
<evidence type="ECO:0000313" key="5">
    <source>
        <dbReference type="Proteomes" id="UP000547444"/>
    </source>
</evidence>
<proteinExistence type="predicted"/>
<dbReference type="Pfam" id="PF14230">
    <property type="entry name" value="DUF4333"/>
    <property type="match status" value="1"/>
</dbReference>
<evidence type="ECO:0000256" key="2">
    <source>
        <dbReference type="SAM" id="Phobius"/>
    </source>
</evidence>
<keyword evidence="2" id="KW-0812">Transmembrane</keyword>
<dbReference type="AlphaFoldDB" id="A0A7X5U1L9"/>
<keyword evidence="5" id="KW-1185">Reference proteome</keyword>
<organism evidence="4 5">
    <name type="scientific">Mycolicibacterium fluoranthenivorans</name>
    <dbReference type="NCBI Taxonomy" id="258505"/>
    <lineage>
        <taxon>Bacteria</taxon>
        <taxon>Bacillati</taxon>
        <taxon>Actinomycetota</taxon>
        <taxon>Actinomycetes</taxon>
        <taxon>Mycobacteriales</taxon>
        <taxon>Mycobacteriaceae</taxon>
        <taxon>Mycolicibacterium</taxon>
    </lineage>
</organism>
<reference evidence="4 5" key="1">
    <citation type="submission" date="2020-03" db="EMBL/GenBank/DDBJ databases">
        <title>Sequencing the genomes of 1000 actinobacteria strains.</title>
        <authorList>
            <person name="Klenk H.-P."/>
        </authorList>
    </citation>
    <scope>NUCLEOTIDE SEQUENCE [LARGE SCALE GENOMIC DNA]</scope>
    <source>
        <strain evidence="4 5">DSM 44556</strain>
    </source>
</reference>
<dbReference type="EMBL" id="JAANOW010000002">
    <property type="protein sequence ID" value="NIH96709.1"/>
    <property type="molecule type" value="Genomic_DNA"/>
</dbReference>
<comment type="caution">
    <text evidence="4">The sequence shown here is derived from an EMBL/GenBank/DDBJ whole genome shotgun (WGS) entry which is preliminary data.</text>
</comment>
<evidence type="ECO:0000256" key="1">
    <source>
        <dbReference type="SAM" id="MobiDB-lite"/>
    </source>
</evidence>
<evidence type="ECO:0000259" key="3">
    <source>
        <dbReference type="Pfam" id="PF14230"/>
    </source>
</evidence>
<name>A0A7X5U1L9_9MYCO</name>
<sequence length="175" mass="18428">MTTPPTDPIQPWWTKPGGAPPPGAPAPRAPYPPPPQRPPPPPQPDPHRYRLPPQPPASHRAPNQTSGPNMVLLGGIAGAVVLLIVAGVSIWAWKFRDSTVIDVAQAEAGVREILSDPINGYGSNTISAMRCNGGKNPAAAKGDSFTCEVEIDGAVRHVTVVFQDDKGTFAVDGPR</sequence>
<feature type="transmembrane region" description="Helical" evidence="2">
    <location>
        <begin position="70"/>
        <end position="93"/>
    </location>
</feature>
<accession>A0A7X5U1L9</accession>
<protein>
    <recommendedName>
        <fullName evidence="3">DUF4333 domain-containing protein</fullName>
    </recommendedName>
</protein>
<gene>
    <name evidence="4" type="ORF">FHU31_003699</name>
</gene>
<feature type="region of interest" description="Disordered" evidence="1">
    <location>
        <begin position="1"/>
        <end position="66"/>
    </location>
</feature>
<feature type="domain" description="DUF4333" evidence="3">
    <location>
        <begin position="87"/>
        <end position="167"/>
    </location>
</feature>
<dbReference type="Proteomes" id="UP000547444">
    <property type="component" value="Unassembled WGS sequence"/>
</dbReference>
<evidence type="ECO:0000313" key="4">
    <source>
        <dbReference type="EMBL" id="NIH96709.1"/>
    </source>
</evidence>